<organism evidence="1 2">
    <name type="scientific">Sphenostylis stenocarpa</name>
    <dbReference type="NCBI Taxonomy" id="92480"/>
    <lineage>
        <taxon>Eukaryota</taxon>
        <taxon>Viridiplantae</taxon>
        <taxon>Streptophyta</taxon>
        <taxon>Embryophyta</taxon>
        <taxon>Tracheophyta</taxon>
        <taxon>Spermatophyta</taxon>
        <taxon>Magnoliopsida</taxon>
        <taxon>eudicotyledons</taxon>
        <taxon>Gunneridae</taxon>
        <taxon>Pentapetalae</taxon>
        <taxon>rosids</taxon>
        <taxon>fabids</taxon>
        <taxon>Fabales</taxon>
        <taxon>Fabaceae</taxon>
        <taxon>Papilionoideae</taxon>
        <taxon>50 kb inversion clade</taxon>
        <taxon>NPAAA clade</taxon>
        <taxon>indigoferoid/millettioid clade</taxon>
        <taxon>Phaseoleae</taxon>
        <taxon>Sphenostylis</taxon>
    </lineage>
</organism>
<name>A0AA86SNJ5_9FABA</name>
<proteinExistence type="predicted"/>
<evidence type="ECO:0000313" key="1">
    <source>
        <dbReference type="EMBL" id="CAJ1967884.1"/>
    </source>
</evidence>
<reference evidence="1" key="1">
    <citation type="submission" date="2023-10" db="EMBL/GenBank/DDBJ databases">
        <authorList>
            <person name="Domelevo Entfellner J.-B."/>
        </authorList>
    </citation>
    <scope>NUCLEOTIDE SEQUENCE</scope>
</reference>
<dbReference type="EMBL" id="OY731404">
    <property type="protein sequence ID" value="CAJ1967884.1"/>
    <property type="molecule type" value="Genomic_DNA"/>
</dbReference>
<dbReference type="AlphaFoldDB" id="A0AA86SNJ5"/>
<dbReference type="Gramene" id="rna-AYBTSS11_LOCUS21419">
    <property type="protein sequence ID" value="CAJ1967884.1"/>
    <property type="gene ID" value="gene-AYBTSS11_LOCUS21419"/>
</dbReference>
<dbReference type="Proteomes" id="UP001189624">
    <property type="component" value="Chromosome 7"/>
</dbReference>
<protein>
    <submittedName>
        <fullName evidence="1">Uncharacterized protein</fullName>
    </submittedName>
</protein>
<evidence type="ECO:0000313" key="2">
    <source>
        <dbReference type="Proteomes" id="UP001189624"/>
    </source>
</evidence>
<sequence>METLLQFSKVEIFFRFHEIYLGSPWLQRMIPNSISSPWMFSFLILFMCSWQTPIKMVLLGKNKFGFVNCSIHELPMENPNHVAQHCNNIIASRILNSLTKEMQTNALHYSTAMTI</sequence>
<accession>A0AA86SNJ5</accession>
<keyword evidence="2" id="KW-1185">Reference proteome</keyword>
<gene>
    <name evidence="1" type="ORF">AYBTSS11_LOCUS21419</name>
</gene>